<gene>
    <name evidence="1" type="ORF">C8F04DRAFT_1177118</name>
</gene>
<evidence type="ECO:0000313" key="1">
    <source>
        <dbReference type="EMBL" id="KAJ7041668.1"/>
    </source>
</evidence>
<comment type="caution">
    <text evidence="1">The sequence shown here is derived from an EMBL/GenBank/DDBJ whole genome shotgun (WGS) entry which is preliminary data.</text>
</comment>
<protein>
    <submittedName>
        <fullName evidence="1">Uncharacterized protein</fullName>
    </submittedName>
</protein>
<dbReference type="AlphaFoldDB" id="A0AAD6T950"/>
<sequence length="906" mass="100455">MNTLPTTPLYDEAYQSRVASAIHDSSPPFAKSYGAVFYGAGATSPSIIQVPVFLGLLDATTPDHLDLTWWIPLGGCPNASSFDVAQTRLKVTHWPFEFPKPLTHGYTVCWTPQPYPDEKQSHAHPDWYRTFSTRHPVNALFERESAGGVPFHGNVVVVKHAGHSSEGLIDAELGDIGITSAIFFSNLECCTLVFEQSRFKEFAAVSHVSRFLRSCANQVFFRRVVSRVGVNLSDEYTPYRETVRRTRKLLELMVGDIACIVGSTVQGLRPAVNRPQQANGIRRSQFLPYMCAAHVRMGLLAWPAVVAEIASYTHWNTAPLNDYTKLRRRTSGFKRECGWGFKGVGVYAWGIEEPVPFENQRVVWRIGEESSMYSAIPVEIEESFVRDGNFLDLILYAHVSRKARLVVQAILGLRCVEMLRNFFDVDALPLFWTALNIGRGGLTGSAPVWISQPRPEWTLDNVNAVVVAGGSEALRNFLSSDGWAAEAIESRVSPVISVQDGRALEPYADGATCPDITWRYTKPGRPCITVTETGWCSVFLHLVGARHTMATMLLTSTTIIAIHPSHCIASSAEWRAGRSDYMTPELEDIVARVQEMGGTFASINPQTRCGSGCLGLMRRMRGGRKTGLLRWGGHGAYGHADTVAADAYNGFDDEHYGFGWTWATCTNISCDTFRFPRTTLRQIAARSLPNPKLAAIDAYASAIFQSLPRVPDFTQAFPLIHKGVLFATSCAEPLLVPVPLDHGVNNYRTMDDLRTYGWIRPRIPGAPTIPHFMPPHTVVGASTLLNAFGWRVAYGSNRHLLIFMATSHLLGPTNPALSLNRTEHGRVHGDLLLMIEEDGGIVDVEDCMVANMQQAFDEYVPRLPTLWSRTDEAFSVWASQAFHDARAQRLVFILEVFTGDGVPDDE</sequence>
<dbReference type="EMBL" id="JARJCM010000016">
    <property type="protein sequence ID" value="KAJ7041668.1"/>
    <property type="molecule type" value="Genomic_DNA"/>
</dbReference>
<proteinExistence type="predicted"/>
<accession>A0AAD6T950</accession>
<organism evidence="1 2">
    <name type="scientific">Mycena alexandri</name>
    <dbReference type="NCBI Taxonomy" id="1745969"/>
    <lineage>
        <taxon>Eukaryota</taxon>
        <taxon>Fungi</taxon>
        <taxon>Dikarya</taxon>
        <taxon>Basidiomycota</taxon>
        <taxon>Agaricomycotina</taxon>
        <taxon>Agaricomycetes</taxon>
        <taxon>Agaricomycetidae</taxon>
        <taxon>Agaricales</taxon>
        <taxon>Marasmiineae</taxon>
        <taxon>Mycenaceae</taxon>
        <taxon>Mycena</taxon>
    </lineage>
</organism>
<reference evidence="1" key="1">
    <citation type="submission" date="2023-03" db="EMBL/GenBank/DDBJ databases">
        <title>Massive genome expansion in bonnet fungi (Mycena s.s.) driven by repeated elements and novel gene families across ecological guilds.</title>
        <authorList>
            <consortium name="Lawrence Berkeley National Laboratory"/>
            <person name="Harder C.B."/>
            <person name="Miyauchi S."/>
            <person name="Viragh M."/>
            <person name="Kuo A."/>
            <person name="Thoen E."/>
            <person name="Andreopoulos B."/>
            <person name="Lu D."/>
            <person name="Skrede I."/>
            <person name="Drula E."/>
            <person name="Henrissat B."/>
            <person name="Morin E."/>
            <person name="Kohler A."/>
            <person name="Barry K."/>
            <person name="LaButti K."/>
            <person name="Morin E."/>
            <person name="Salamov A."/>
            <person name="Lipzen A."/>
            <person name="Mereny Z."/>
            <person name="Hegedus B."/>
            <person name="Baldrian P."/>
            <person name="Stursova M."/>
            <person name="Weitz H."/>
            <person name="Taylor A."/>
            <person name="Grigoriev I.V."/>
            <person name="Nagy L.G."/>
            <person name="Martin F."/>
            <person name="Kauserud H."/>
        </authorList>
    </citation>
    <scope>NUCLEOTIDE SEQUENCE</scope>
    <source>
        <strain evidence="1">CBHHK200</strain>
    </source>
</reference>
<evidence type="ECO:0000313" key="2">
    <source>
        <dbReference type="Proteomes" id="UP001218188"/>
    </source>
</evidence>
<name>A0AAD6T950_9AGAR</name>
<dbReference type="Proteomes" id="UP001218188">
    <property type="component" value="Unassembled WGS sequence"/>
</dbReference>
<keyword evidence="2" id="KW-1185">Reference proteome</keyword>